<proteinExistence type="predicted"/>
<evidence type="ECO:0000313" key="3">
    <source>
        <dbReference type="Proteomes" id="UP001156905"/>
    </source>
</evidence>
<evidence type="ECO:0000313" key="2">
    <source>
        <dbReference type="EMBL" id="GLR83359.1"/>
    </source>
</evidence>
<comment type="caution">
    <text evidence="2">The sequence shown here is derived from an EMBL/GenBank/DDBJ whole genome shotgun (WGS) entry which is preliminary data.</text>
</comment>
<dbReference type="RefSeq" id="WP_284260052.1">
    <property type="nucleotide sequence ID" value="NZ_BSOW01000001.1"/>
</dbReference>
<sequence>MSARTIKIISDARRAPPSEPADLHDDAGHHRYYGSSILNGGEPIVESRRGKRPRNVCGF</sequence>
<dbReference type="EMBL" id="BSOW01000001">
    <property type="protein sequence ID" value="GLR83359.1"/>
    <property type="molecule type" value="Genomic_DNA"/>
</dbReference>
<feature type="compositionally biased region" description="Basic and acidic residues" evidence="1">
    <location>
        <begin position="10"/>
        <end position="27"/>
    </location>
</feature>
<name>A0ABQ6AR35_9BRAD</name>
<evidence type="ECO:0000256" key="1">
    <source>
        <dbReference type="SAM" id="MobiDB-lite"/>
    </source>
</evidence>
<keyword evidence="3" id="KW-1185">Reference proteome</keyword>
<gene>
    <name evidence="2" type="ORF">GCM10007857_00690</name>
</gene>
<feature type="region of interest" description="Disordered" evidence="1">
    <location>
        <begin position="1"/>
        <end position="27"/>
    </location>
</feature>
<protein>
    <submittedName>
        <fullName evidence="2">Uncharacterized protein</fullName>
    </submittedName>
</protein>
<organism evidence="2 3">
    <name type="scientific">Bradyrhizobium iriomotense</name>
    <dbReference type="NCBI Taxonomy" id="441950"/>
    <lineage>
        <taxon>Bacteria</taxon>
        <taxon>Pseudomonadati</taxon>
        <taxon>Pseudomonadota</taxon>
        <taxon>Alphaproteobacteria</taxon>
        <taxon>Hyphomicrobiales</taxon>
        <taxon>Nitrobacteraceae</taxon>
        <taxon>Bradyrhizobium</taxon>
    </lineage>
</organism>
<accession>A0ABQ6AR35</accession>
<reference evidence="3" key="1">
    <citation type="journal article" date="2019" name="Int. J. Syst. Evol. Microbiol.">
        <title>The Global Catalogue of Microorganisms (GCM) 10K type strain sequencing project: providing services to taxonomists for standard genome sequencing and annotation.</title>
        <authorList>
            <consortium name="The Broad Institute Genomics Platform"/>
            <consortium name="The Broad Institute Genome Sequencing Center for Infectious Disease"/>
            <person name="Wu L."/>
            <person name="Ma J."/>
        </authorList>
    </citation>
    <scope>NUCLEOTIDE SEQUENCE [LARGE SCALE GENOMIC DNA]</scope>
    <source>
        <strain evidence="3">NBRC 102520</strain>
    </source>
</reference>
<dbReference type="Proteomes" id="UP001156905">
    <property type="component" value="Unassembled WGS sequence"/>
</dbReference>